<gene>
    <name evidence="1" type="ORF">IAB14_01800</name>
</gene>
<reference evidence="1" key="2">
    <citation type="journal article" date="2021" name="PeerJ">
        <title>Extensive microbial diversity within the chicken gut microbiome revealed by metagenomics and culture.</title>
        <authorList>
            <person name="Gilroy R."/>
            <person name="Ravi A."/>
            <person name="Getino M."/>
            <person name="Pursley I."/>
            <person name="Horton D.L."/>
            <person name="Alikhan N.F."/>
            <person name="Baker D."/>
            <person name="Gharbi K."/>
            <person name="Hall N."/>
            <person name="Watson M."/>
            <person name="Adriaenssens E.M."/>
            <person name="Foster-Nyarko E."/>
            <person name="Jarju S."/>
            <person name="Secka A."/>
            <person name="Antonio M."/>
            <person name="Oren A."/>
            <person name="Chaudhuri R.R."/>
            <person name="La Ragione R."/>
            <person name="Hildebrand F."/>
            <person name="Pallen M.J."/>
        </authorList>
    </citation>
    <scope>NUCLEOTIDE SEQUENCE</scope>
    <source>
        <strain evidence="1">23406</strain>
    </source>
</reference>
<name>A0A9D1NB43_9FIRM</name>
<reference evidence="1" key="1">
    <citation type="submission" date="2020-10" db="EMBL/GenBank/DDBJ databases">
        <authorList>
            <person name="Gilroy R."/>
        </authorList>
    </citation>
    <scope>NUCLEOTIDE SEQUENCE</scope>
    <source>
        <strain evidence="1">23406</strain>
    </source>
</reference>
<evidence type="ECO:0000313" key="1">
    <source>
        <dbReference type="EMBL" id="HIU99832.1"/>
    </source>
</evidence>
<dbReference type="Proteomes" id="UP000886891">
    <property type="component" value="Unassembled WGS sequence"/>
</dbReference>
<comment type="caution">
    <text evidence="1">The sequence shown here is derived from an EMBL/GenBank/DDBJ whole genome shotgun (WGS) entry which is preliminary data.</text>
</comment>
<dbReference type="EMBL" id="DVOH01000013">
    <property type="protein sequence ID" value="HIU99832.1"/>
    <property type="molecule type" value="Genomic_DNA"/>
</dbReference>
<sequence>MKTKNLFQSILPALIVVVLIVSIVTATVLLSRSGLPDVKGEVNADELFGNGKVFYSLETVQQFDIYIERFIKNLLNSFDDFDVASLLPELSVGALGEQLRLPFKNAGIASDKVLAFGRYLSEIDPQFSLTAVLIVFCDKVENPDYDPEVDPPEAQYKYEYNPNKDIGGELFDLDYVGAVRSVIEATALTTEEIARIFYEWFAADPTGPVASSMTREQFVVFFGGLFDLYAAVESFVSGTPSYVTARATSELIYEQGMRMRSIIDEVGIDAVVNGIGLGSPVTLPDLPENVEESPDAAIASANLVNTLIETDLAAPAIETLTDFMTMIPTSAFESYVRYKNSGDPAESQYIAVTLAGKMKAALDRHDGLMLPASKLDALAIAATYYFERGGKLPADQFEAIKARQKIEMIKVAQSFSVLCSYTAGSPSDISALPAQDRKAIDDNAQMLIDAAKRTEGAIAMIVSMQVYRLLIGNAANGGN</sequence>
<organism evidence="1 2">
    <name type="scientific">Candidatus Stercoripulliclostridium merdipullorum</name>
    <dbReference type="NCBI Taxonomy" id="2840952"/>
    <lineage>
        <taxon>Bacteria</taxon>
        <taxon>Bacillati</taxon>
        <taxon>Bacillota</taxon>
        <taxon>Clostridia</taxon>
        <taxon>Eubacteriales</taxon>
        <taxon>Candidatus Stercoripulliclostridium</taxon>
    </lineage>
</organism>
<evidence type="ECO:0000313" key="2">
    <source>
        <dbReference type="Proteomes" id="UP000886891"/>
    </source>
</evidence>
<proteinExistence type="predicted"/>
<accession>A0A9D1NB43</accession>
<protein>
    <submittedName>
        <fullName evidence="1">Uncharacterized protein</fullName>
    </submittedName>
</protein>
<dbReference type="AlphaFoldDB" id="A0A9D1NB43"/>